<comment type="caution">
    <text evidence="2">The sequence shown here is derived from an EMBL/GenBank/DDBJ whole genome shotgun (WGS) entry which is preliminary data.</text>
</comment>
<feature type="region of interest" description="Disordered" evidence="1">
    <location>
        <begin position="60"/>
        <end position="103"/>
    </location>
</feature>
<evidence type="ECO:0000313" key="3">
    <source>
        <dbReference type="Proteomes" id="UP001066276"/>
    </source>
</evidence>
<dbReference type="Proteomes" id="UP001066276">
    <property type="component" value="Chromosome 1_1"/>
</dbReference>
<organism evidence="2 3">
    <name type="scientific">Pleurodeles waltl</name>
    <name type="common">Iberian ribbed newt</name>
    <dbReference type="NCBI Taxonomy" id="8319"/>
    <lineage>
        <taxon>Eukaryota</taxon>
        <taxon>Metazoa</taxon>
        <taxon>Chordata</taxon>
        <taxon>Craniata</taxon>
        <taxon>Vertebrata</taxon>
        <taxon>Euteleostomi</taxon>
        <taxon>Amphibia</taxon>
        <taxon>Batrachia</taxon>
        <taxon>Caudata</taxon>
        <taxon>Salamandroidea</taxon>
        <taxon>Salamandridae</taxon>
        <taxon>Pleurodelinae</taxon>
        <taxon>Pleurodeles</taxon>
    </lineage>
</organism>
<accession>A0AAV7WPE3</accession>
<name>A0AAV7WPE3_PLEWA</name>
<protein>
    <submittedName>
        <fullName evidence="2">Uncharacterized protein</fullName>
    </submittedName>
</protein>
<evidence type="ECO:0000313" key="2">
    <source>
        <dbReference type="EMBL" id="KAJ1215947.1"/>
    </source>
</evidence>
<evidence type="ECO:0000256" key="1">
    <source>
        <dbReference type="SAM" id="MobiDB-lite"/>
    </source>
</evidence>
<keyword evidence="3" id="KW-1185">Reference proteome</keyword>
<sequence length="181" mass="19546">MSARLREGSLLRGRVPSLLPAGCFYQSRSVGYLPAQPVLRALGIPALSLCSALFPGPGSPGQAAVTSPGAGPGRGEGPPPQLWRPEDAPPAERSAVRAPGRRCTRTHRRPVRCVEPGEDRHHSCVSLSILCPNFFFLRTWSKGSVLLTLHFGSHTRLFYPRCGTAKIVKELVDPSGDKRTD</sequence>
<dbReference type="AlphaFoldDB" id="A0AAV7WPE3"/>
<proteinExistence type="predicted"/>
<dbReference type="EMBL" id="JANPWB010000001">
    <property type="protein sequence ID" value="KAJ1215947.1"/>
    <property type="molecule type" value="Genomic_DNA"/>
</dbReference>
<reference evidence="2" key="1">
    <citation type="journal article" date="2022" name="bioRxiv">
        <title>Sequencing and chromosome-scale assembly of the giantPleurodeles waltlgenome.</title>
        <authorList>
            <person name="Brown T."/>
            <person name="Elewa A."/>
            <person name="Iarovenko S."/>
            <person name="Subramanian E."/>
            <person name="Araus A.J."/>
            <person name="Petzold A."/>
            <person name="Susuki M."/>
            <person name="Suzuki K.-i.T."/>
            <person name="Hayashi T."/>
            <person name="Toyoda A."/>
            <person name="Oliveira C."/>
            <person name="Osipova E."/>
            <person name="Leigh N.D."/>
            <person name="Simon A."/>
            <person name="Yun M.H."/>
        </authorList>
    </citation>
    <scope>NUCLEOTIDE SEQUENCE</scope>
    <source>
        <strain evidence="2">20211129_DDA</strain>
        <tissue evidence="2">Liver</tissue>
    </source>
</reference>
<gene>
    <name evidence="2" type="ORF">NDU88_003553</name>
</gene>